<evidence type="ECO:0000313" key="18">
    <source>
        <dbReference type="Proteomes" id="UP000251960"/>
    </source>
</evidence>
<evidence type="ECO:0000256" key="3">
    <source>
        <dbReference type="ARBA" id="ARBA00022723"/>
    </source>
</evidence>
<dbReference type="Pfam" id="PF00270">
    <property type="entry name" value="DEAD"/>
    <property type="match status" value="1"/>
</dbReference>
<evidence type="ECO:0000256" key="14">
    <source>
        <dbReference type="SAM" id="MobiDB-lite"/>
    </source>
</evidence>
<dbReference type="PROSITE" id="PS50021">
    <property type="entry name" value="CH"/>
    <property type="match status" value="1"/>
</dbReference>
<keyword evidence="6 17" id="KW-0347">Helicase</keyword>
<dbReference type="SUPFAM" id="SSF52540">
    <property type="entry name" value="P-loop containing nucleoside triphosphate hydrolases"/>
    <property type="match status" value="1"/>
</dbReference>
<accession>A0A3L6GDR4</accession>
<evidence type="ECO:0000256" key="10">
    <source>
        <dbReference type="ARBA" id="ARBA00023242"/>
    </source>
</evidence>
<evidence type="ECO:0000256" key="8">
    <source>
        <dbReference type="ARBA" id="ARBA00023125"/>
    </source>
</evidence>
<evidence type="ECO:0000256" key="5">
    <source>
        <dbReference type="ARBA" id="ARBA00022801"/>
    </source>
</evidence>
<comment type="subcellular location">
    <subcellularLocation>
        <location evidence="1">Nucleus</location>
    </subcellularLocation>
</comment>
<evidence type="ECO:0000256" key="6">
    <source>
        <dbReference type="ARBA" id="ARBA00022806"/>
    </source>
</evidence>
<dbReference type="PROSITE" id="PS51192">
    <property type="entry name" value="HELICASE_ATP_BIND_1"/>
    <property type="match status" value="1"/>
</dbReference>
<name>A0A3L6GDR4_MAIZE</name>
<feature type="compositionally biased region" description="Polar residues" evidence="14">
    <location>
        <begin position="108"/>
        <end position="125"/>
    </location>
</feature>
<keyword evidence="10" id="KW-0539">Nucleus</keyword>
<dbReference type="Gene3D" id="3.40.50.300">
    <property type="entry name" value="P-loop containing nucleotide triphosphate hydrolases"/>
    <property type="match status" value="1"/>
</dbReference>
<evidence type="ECO:0000256" key="2">
    <source>
        <dbReference type="ARBA" id="ARBA00005446"/>
    </source>
</evidence>
<keyword evidence="7" id="KW-0067">ATP-binding</keyword>
<keyword evidence="5" id="KW-0378">Hydrolase</keyword>
<evidence type="ECO:0000259" key="15">
    <source>
        <dbReference type="PROSITE" id="PS50021"/>
    </source>
</evidence>
<sequence>MIPYSVTGEDGLNLFTVDNCGNDFLASLADATQPTDDWDDLKGIETEACDNLNDMMMKNVPDCNGGVAIDSSFTSREPNSSSQRAPNHLEAFKFASDDSDFEMDNLPDKSSSMQRQTQSRNSGIQHVTRETSRYEPTTPTSNREMPPAAFHQRRELLSYEQLCCLDDVNFANAVIFGNKGFRPLQYEACRAAMDNQDCFILMPTGGGKSLCYQLPATLHPGVTVVVSPLLSLIQDQIVALTYRFAVPAAFLNSQQTSAHASTVIQELRCGKPAFKLLHVTPERIVTNYSFMETLRGLDQRVLLARFVIDEAHCVSQWGHDFGPDYRGLGCLKQNFPRVPIMALTATATESVRKDVLGALRIPNAVVLKRNFDRLNLNYEVIGKTKTFQKQLGDLLKERFMNESGIVIWITNSTVCMLRNGDNFRSESFRVAMEQAKKMQAYCELKVVEVPSDSTAPANATALCAFQYFENVRNFLTGLQGLGLPTFEASDLQKGGQGVRVVDCVLALKSFCDAKQVGKQSPFKFGGIVKPLFGKYAIRKNNDPSVKAMIRSHSAELLRDGVSLEQIGLDFSLELTETATDDWDDLKGIETEACGNLNDMMMKNVPDCNGGVAIDSSYISREPNSSSQRAPNDLEAFKFASDDSDFEMDNLPDKSSSMQRQTQSRNSGMQTRSSTKSTVTRETSRYEPTTPTSNREMPPAAFHQRRELLSYEQLCCLDDVNFANAVIFGNKSCYCYQTLNSVLVTVFNLKIQKYSSITWNHSFSWVPNASSASCLIKLILQ</sequence>
<dbReference type="InterPro" id="IPR027417">
    <property type="entry name" value="P-loop_NTPase"/>
</dbReference>
<dbReference type="ExpressionAtlas" id="A0A3L6GDR4">
    <property type="expression patterns" value="baseline and differential"/>
</dbReference>
<evidence type="ECO:0000256" key="7">
    <source>
        <dbReference type="ARBA" id="ARBA00022840"/>
    </source>
</evidence>
<dbReference type="InterPro" id="IPR002464">
    <property type="entry name" value="DNA/RNA_helicase_DEAH_CS"/>
</dbReference>
<dbReference type="EMBL" id="NCVQ01000002">
    <property type="protein sequence ID" value="PWZ46069.1"/>
    <property type="molecule type" value="Genomic_DNA"/>
</dbReference>
<dbReference type="SUPFAM" id="SSF47576">
    <property type="entry name" value="Calponin-homology domain, CH-domain"/>
    <property type="match status" value="1"/>
</dbReference>
<evidence type="ECO:0000256" key="4">
    <source>
        <dbReference type="ARBA" id="ARBA00022741"/>
    </source>
</evidence>
<dbReference type="InterPro" id="IPR004589">
    <property type="entry name" value="DNA_helicase_ATP-dep_RecQ"/>
</dbReference>
<keyword evidence="3" id="KW-0479">Metal-binding</keyword>
<dbReference type="GO" id="GO:0046872">
    <property type="term" value="F:metal ion binding"/>
    <property type="evidence" value="ECO:0007669"/>
    <property type="project" value="UniProtKB-KW"/>
</dbReference>
<dbReference type="CDD" id="cd17920">
    <property type="entry name" value="DEXHc_RecQ"/>
    <property type="match status" value="1"/>
</dbReference>
<evidence type="ECO:0000313" key="17">
    <source>
        <dbReference type="EMBL" id="PWZ46069.1"/>
    </source>
</evidence>
<dbReference type="InterPro" id="IPR001715">
    <property type="entry name" value="CH_dom"/>
</dbReference>
<evidence type="ECO:0000256" key="1">
    <source>
        <dbReference type="ARBA" id="ARBA00004123"/>
    </source>
</evidence>
<evidence type="ECO:0000256" key="13">
    <source>
        <dbReference type="ARBA" id="ARBA00049360"/>
    </source>
</evidence>
<feature type="compositionally biased region" description="Polar residues" evidence="14">
    <location>
        <begin position="652"/>
        <end position="694"/>
    </location>
</feature>
<dbReference type="FunFam" id="3.40.50.300:FF:000444">
    <property type="entry name" value="ATP-dependent DNA helicase"/>
    <property type="match status" value="1"/>
</dbReference>
<feature type="domain" description="Calponin-homology (CH)" evidence="15">
    <location>
        <begin position="399"/>
        <end position="512"/>
    </location>
</feature>
<dbReference type="InterPro" id="IPR011545">
    <property type="entry name" value="DEAD/DEAH_box_helicase_dom"/>
</dbReference>
<evidence type="ECO:0000256" key="12">
    <source>
        <dbReference type="ARBA" id="ARBA00034808"/>
    </source>
</evidence>
<evidence type="ECO:0000256" key="11">
    <source>
        <dbReference type="ARBA" id="ARBA00034617"/>
    </source>
</evidence>
<dbReference type="GO" id="GO:0016787">
    <property type="term" value="F:hydrolase activity"/>
    <property type="evidence" value="ECO:0007669"/>
    <property type="project" value="UniProtKB-KW"/>
</dbReference>
<dbReference type="GO" id="GO:0006310">
    <property type="term" value="P:DNA recombination"/>
    <property type="evidence" value="ECO:0007669"/>
    <property type="project" value="InterPro"/>
</dbReference>
<dbReference type="Gene3D" id="1.10.418.10">
    <property type="entry name" value="Calponin-like domain"/>
    <property type="match status" value="1"/>
</dbReference>
<feature type="region of interest" description="Disordered" evidence="14">
    <location>
        <begin position="647"/>
        <end position="698"/>
    </location>
</feature>
<comment type="catalytic activity">
    <reaction evidence="13">
        <text>ATP + H2O = ADP + phosphate + H(+)</text>
        <dbReference type="Rhea" id="RHEA:13065"/>
        <dbReference type="ChEBI" id="CHEBI:15377"/>
        <dbReference type="ChEBI" id="CHEBI:15378"/>
        <dbReference type="ChEBI" id="CHEBI:30616"/>
        <dbReference type="ChEBI" id="CHEBI:43474"/>
        <dbReference type="ChEBI" id="CHEBI:456216"/>
    </reaction>
</comment>
<dbReference type="PANTHER" id="PTHR13710">
    <property type="entry name" value="DNA HELICASE RECQ FAMILY MEMBER"/>
    <property type="match status" value="1"/>
</dbReference>
<protein>
    <recommendedName>
        <fullName evidence="12">DNA 3'-5' helicase</fullName>
        <ecNumber evidence="12">5.6.2.4</ecNumber>
    </recommendedName>
</protein>
<keyword evidence="8" id="KW-0238">DNA-binding</keyword>
<dbReference type="PANTHER" id="PTHR13710:SF153">
    <property type="entry name" value="RECQ-LIKE DNA HELICASE BLM"/>
    <property type="match status" value="1"/>
</dbReference>
<dbReference type="GO" id="GO:0005634">
    <property type="term" value="C:nucleus"/>
    <property type="evidence" value="ECO:0007669"/>
    <property type="project" value="UniProtKB-SubCell"/>
</dbReference>
<dbReference type="GO" id="GO:0043138">
    <property type="term" value="F:3'-5' DNA helicase activity"/>
    <property type="evidence" value="ECO:0007669"/>
    <property type="project" value="UniProtKB-EC"/>
</dbReference>
<evidence type="ECO:0000256" key="9">
    <source>
        <dbReference type="ARBA" id="ARBA00023235"/>
    </source>
</evidence>
<dbReference type="EC" id="5.6.2.4" evidence="12"/>
<comment type="caution">
    <text evidence="17">The sequence shown here is derived from an EMBL/GenBank/DDBJ whole genome shotgun (WGS) entry which is preliminary data.</text>
</comment>
<feature type="compositionally biased region" description="Polar residues" evidence="14">
    <location>
        <begin position="134"/>
        <end position="143"/>
    </location>
</feature>
<dbReference type="GO" id="GO:0003677">
    <property type="term" value="F:DNA binding"/>
    <property type="evidence" value="ECO:0007669"/>
    <property type="project" value="UniProtKB-KW"/>
</dbReference>
<feature type="region of interest" description="Disordered" evidence="14">
    <location>
        <begin position="99"/>
        <end position="146"/>
    </location>
</feature>
<feature type="domain" description="Helicase ATP-binding" evidence="16">
    <location>
        <begin position="189"/>
        <end position="365"/>
    </location>
</feature>
<keyword evidence="4" id="KW-0547">Nucleotide-binding</keyword>
<dbReference type="GO" id="GO:0005524">
    <property type="term" value="F:ATP binding"/>
    <property type="evidence" value="ECO:0007669"/>
    <property type="project" value="UniProtKB-KW"/>
</dbReference>
<dbReference type="NCBIfam" id="TIGR00614">
    <property type="entry name" value="recQ_fam"/>
    <property type="match status" value="1"/>
</dbReference>
<dbReference type="AlphaFoldDB" id="A0A3L6GDR4"/>
<evidence type="ECO:0000259" key="16">
    <source>
        <dbReference type="PROSITE" id="PS51192"/>
    </source>
</evidence>
<dbReference type="PROSITE" id="PS00690">
    <property type="entry name" value="DEAH_ATP_HELICASE"/>
    <property type="match status" value="1"/>
</dbReference>
<dbReference type="SMART" id="SM00487">
    <property type="entry name" value="DEXDc"/>
    <property type="match status" value="1"/>
</dbReference>
<gene>
    <name evidence="17" type="primary">RECQL1_0</name>
    <name evidence="17" type="ORF">Zm00014a_019970</name>
</gene>
<proteinExistence type="inferred from homology"/>
<dbReference type="Proteomes" id="UP000251960">
    <property type="component" value="Chromosome 10"/>
</dbReference>
<dbReference type="InterPro" id="IPR014001">
    <property type="entry name" value="Helicase_ATP-bd"/>
</dbReference>
<keyword evidence="9" id="KW-0413">Isomerase</keyword>
<comment type="similarity">
    <text evidence="2">Belongs to the helicase family. RecQ subfamily.</text>
</comment>
<organism evidence="17 18">
    <name type="scientific">Zea mays</name>
    <name type="common">Maize</name>
    <dbReference type="NCBI Taxonomy" id="4577"/>
    <lineage>
        <taxon>Eukaryota</taxon>
        <taxon>Viridiplantae</taxon>
        <taxon>Streptophyta</taxon>
        <taxon>Embryophyta</taxon>
        <taxon>Tracheophyta</taxon>
        <taxon>Spermatophyta</taxon>
        <taxon>Magnoliopsida</taxon>
        <taxon>Liliopsida</taxon>
        <taxon>Poales</taxon>
        <taxon>Poaceae</taxon>
        <taxon>PACMAD clade</taxon>
        <taxon>Panicoideae</taxon>
        <taxon>Andropogonodae</taxon>
        <taxon>Andropogoneae</taxon>
        <taxon>Tripsacinae</taxon>
        <taxon>Zea</taxon>
    </lineage>
</organism>
<dbReference type="InterPro" id="IPR036872">
    <property type="entry name" value="CH_dom_sf"/>
</dbReference>
<comment type="catalytic activity">
    <reaction evidence="11">
        <text>Couples ATP hydrolysis with the unwinding of duplex DNA by translocating in the 3'-5' direction.</text>
        <dbReference type="EC" id="5.6.2.4"/>
    </reaction>
</comment>
<reference evidence="17 18" key="1">
    <citation type="journal article" date="2018" name="Nat. Genet.">
        <title>Extensive intraspecific gene order and gene structural variations between Mo17 and other maize genomes.</title>
        <authorList>
            <person name="Sun S."/>
            <person name="Zhou Y."/>
            <person name="Chen J."/>
            <person name="Shi J."/>
            <person name="Zhao H."/>
            <person name="Zhao H."/>
            <person name="Song W."/>
            <person name="Zhang M."/>
            <person name="Cui Y."/>
            <person name="Dong X."/>
            <person name="Liu H."/>
            <person name="Ma X."/>
            <person name="Jiao Y."/>
            <person name="Wang B."/>
            <person name="Wei X."/>
            <person name="Stein J.C."/>
            <person name="Glaubitz J.C."/>
            <person name="Lu F."/>
            <person name="Yu G."/>
            <person name="Liang C."/>
            <person name="Fengler K."/>
            <person name="Li B."/>
            <person name="Rafalski A."/>
            <person name="Schnable P.S."/>
            <person name="Ware D.H."/>
            <person name="Buckler E.S."/>
            <person name="Lai J."/>
        </authorList>
    </citation>
    <scope>NUCLEOTIDE SEQUENCE [LARGE SCALE GENOMIC DNA]</scope>
    <source>
        <strain evidence="18">cv. Missouri 17</strain>
        <tissue evidence="17">Seedling</tissue>
    </source>
</reference>